<gene>
    <name evidence="1" type="ORF">HELGO_WM58964</name>
</gene>
<accession>A0A6S6U6N5</accession>
<sequence>MRNAGFKNEKKLIFALNNAYYRNLNPNLQKLIAQSFQKYEGLIECHAQAGSNKSDLKIKIADESHTYSIKMGKGNSVHQEPLANFLSFLTQKYALDSTIKAHIQRFIWADGTLDGSGKIKNRISSKKFKKRNPKIIEEIQAYFNSIKKPLIQRFLIDGVKSNASAEYIYYGTVKKGLVCKSTDVIKWVNSHKSRATLHLGKLSFQAWNRNLKGKKKSEKKRGIIQIKWGGLKKDIYKIAKINLGKLQEVEFVQELNKKEKLNYWQTLGVNPTEHYAIRVKYQKYGTLNKRKVWAKADAYIAKGFVPLNYLKLNHYFLNEDDIKKFNLTPINHTGISIKQINSSQYQIIKMAPSTFKKLFGSNILAAGASMYYKKKKQLSHNKNILKSWSISEEAFFEYYSKRLNLAINSVTHINCQKCLKQIKRYANKEIAKMIKNEKRISDFIFYGIGNFKEPFTAPWLFEHGEFRKNHPMPFAVTTGSGRSKGKCTIVIKPK</sequence>
<name>A0A6S6U6N5_9BACT</name>
<organism evidence="1">
    <name type="scientific">uncultured Sulfurovum sp</name>
    <dbReference type="NCBI Taxonomy" id="269237"/>
    <lineage>
        <taxon>Bacteria</taxon>
        <taxon>Pseudomonadati</taxon>
        <taxon>Campylobacterota</taxon>
        <taxon>Epsilonproteobacteria</taxon>
        <taxon>Campylobacterales</taxon>
        <taxon>Sulfurovaceae</taxon>
        <taxon>Sulfurovum</taxon>
        <taxon>environmental samples</taxon>
    </lineage>
</organism>
<protein>
    <submittedName>
        <fullName evidence="1">Uncharacterized protein</fullName>
    </submittedName>
</protein>
<evidence type="ECO:0000313" key="1">
    <source>
        <dbReference type="EMBL" id="CAA6824930.1"/>
    </source>
</evidence>
<reference evidence="1" key="1">
    <citation type="submission" date="2020-01" db="EMBL/GenBank/DDBJ databases">
        <authorList>
            <person name="Meier V. D."/>
            <person name="Meier V D."/>
        </authorList>
    </citation>
    <scope>NUCLEOTIDE SEQUENCE</scope>
    <source>
        <strain evidence="1">HLG_WM_MAG_02</strain>
    </source>
</reference>
<dbReference type="EMBL" id="CACVAZ010000187">
    <property type="protein sequence ID" value="CAA6824930.1"/>
    <property type="molecule type" value="Genomic_DNA"/>
</dbReference>
<proteinExistence type="predicted"/>
<dbReference type="AlphaFoldDB" id="A0A6S6U6N5"/>